<dbReference type="InterPro" id="IPR038488">
    <property type="entry name" value="Integrase_DNA-bd_sf"/>
</dbReference>
<organism evidence="6 7">
    <name type="scientific">Candidatus Venteria ishoeyi</name>
    <dbReference type="NCBI Taxonomy" id="1899563"/>
    <lineage>
        <taxon>Bacteria</taxon>
        <taxon>Pseudomonadati</taxon>
        <taxon>Pseudomonadota</taxon>
        <taxon>Gammaproteobacteria</taxon>
        <taxon>Thiotrichales</taxon>
        <taxon>Thiotrichaceae</taxon>
        <taxon>Venteria</taxon>
    </lineage>
</organism>
<evidence type="ECO:0000313" key="7">
    <source>
        <dbReference type="Proteomes" id="UP000236724"/>
    </source>
</evidence>
<dbReference type="InterPro" id="IPR010998">
    <property type="entry name" value="Integrase_recombinase_N"/>
</dbReference>
<evidence type="ECO:0000256" key="2">
    <source>
        <dbReference type="ARBA" id="ARBA00022908"/>
    </source>
</evidence>
<dbReference type="PROSITE" id="PS51898">
    <property type="entry name" value="TYR_RECOMBINASE"/>
    <property type="match status" value="1"/>
</dbReference>
<dbReference type="Proteomes" id="UP000236724">
    <property type="component" value="Unassembled WGS sequence"/>
</dbReference>
<dbReference type="Gene3D" id="3.30.160.390">
    <property type="entry name" value="Integrase, DNA-binding domain"/>
    <property type="match status" value="1"/>
</dbReference>
<dbReference type="InterPro" id="IPR002104">
    <property type="entry name" value="Integrase_catalytic"/>
</dbReference>
<sequence>MTENRFSFTAAKLNKLPVPEKGKRRYYYDTKVQGLGVAITGMGTKTFIVYRKINAKPERITLGRFPDVPLDEARAQAFEVNAAIARGENPNDKRRRIREEWTLTALFERYMQDYARPHKRSWQEDEAQFQRYLQDWKNHKLSSLKKVELQNLHTRIGEEHGKYAANRLISLLHSVFEKAIEWGWDSENPVTRIKKFSEQSRTRFLQADELPRFFSALENEPNHTLKDYIWLSLLTGARRANVLAMRWQEVNLDAAFWQIPRTKNGSAQRLPLMPEAVAILKNRQQLHGQQAFVFPANSKSGHFTSPQKAWKNLLKKAEIEDLRLHDLRRSLGSWQAVTGANISVIGKTLNHKTLAATEIYARLDLDPVRQAMEVATQAMLSHRETEATTAQADNSNE</sequence>
<dbReference type="GO" id="GO:0006310">
    <property type="term" value="P:DNA recombination"/>
    <property type="evidence" value="ECO:0007669"/>
    <property type="project" value="UniProtKB-KW"/>
</dbReference>
<evidence type="ECO:0000256" key="1">
    <source>
        <dbReference type="ARBA" id="ARBA00008857"/>
    </source>
</evidence>
<evidence type="ECO:0000259" key="5">
    <source>
        <dbReference type="PROSITE" id="PS51898"/>
    </source>
</evidence>
<dbReference type="CDD" id="cd00796">
    <property type="entry name" value="INT_Rci_Hp1_C"/>
    <property type="match status" value="1"/>
</dbReference>
<comment type="similarity">
    <text evidence="1">Belongs to the 'phage' integrase family.</text>
</comment>
<evidence type="ECO:0000256" key="4">
    <source>
        <dbReference type="ARBA" id="ARBA00023172"/>
    </source>
</evidence>
<evidence type="ECO:0000313" key="6">
    <source>
        <dbReference type="EMBL" id="SEH04980.1"/>
    </source>
</evidence>
<evidence type="ECO:0000256" key="3">
    <source>
        <dbReference type="ARBA" id="ARBA00023125"/>
    </source>
</evidence>
<keyword evidence="2" id="KW-0229">DNA integration</keyword>
<accession>A0A1H6F4C6</accession>
<dbReference type="InterPro" id="IPR050808">
    <property type="entry name" value="Phage_Integrase"/>
</dbReference>
<dbReference type="GO" id="GO:0003677">
    <property type="term" value="F:DNA binding"/>
    <property type="evidence" value="ECO:0007669"/>
    <property type="project" value="UniProtKB-KW"/>
</dbReference>
<dbReference type="RefSeq" id="WP_103918975.1">
    <property type="nucleotide sequence ID" value="NZ_FMSV02000136.1"/>
</dbReference>
<dbReference type="InterPro" id="IPR013762">
    <property type="entry name" value="Integrase-like_cat_sf"/>
</dbReference>
<protein>
    <submittedName>
        <fullName evidence="6">Prophage CP4-57 integrase</fullName>
    </submittedName>
</protein>
<dbReference type="Pfam" id="PF13356">
    <property type="entry name" value="Arm-DNA-bind_3"/>
    <property type="match status" value="1"/>
</dbReference>
<dbReference type="Gene3D" id="1.10.443.10">
    <property type="entry name" value="Intergrase catalytic core"/>
    <property type="match status" value="1"/>
</dbReference>
<feature type="domain" description="Tyr recombinase" evidence="5">
    <location>
        <begin position="200"/>
        <end position="373"/>
    </location>
</feature>
<dbReference type="OrthoDB" id="5391994at2"/>
<gene>
    <name evidence="6" type="primary">intA</name>
    <name evidence="6" type="ORF">MBHS_00833</name>
</gene>
<keyword evidence="3" id="KW-0238">DNA-binding</keyword>
<dbReference type="AlphaFoldDB" id="A0A1H6F4C6"/>
<proteinExistence type="inferred from homology"/>
<keyword evidence="7" id="KW-1185">Reference proteome</keyword>
<reference evidence="6 7" key="1">
    <citation type="submission" date="2016-10" db="EMBL/GenBank/DDBJ databases">
        <authorList>
            <person name="de Groot N.N."/>
        </authorList>
    </citation>
    <scope>NUCLEOTIDE SEQUENCE [LARGE SCALE GENOMIC DNA]</scope>
    <source>
        <strain evidence="6">MBHS1</strain>
    </source>
</reference>
<keyword evidence="4" id="KW-0233">DNA recombination</keyword>
<dbReference type="SUPFAM" id="SSF56349">
    <property type="entry name" value="DNA breaking-rejoining enzymes"/>
    <property type="match status" value="1"/>
</dbReference>
<dbReference type="PANTHER" id="PTHR30629">
    <property type="entry name" value="PROPHAGE INTEGRASE"/>
    <property type="match status" value="1"/>
</dbReference>
<dbReference type="GO" id="GO:0015074">
    <property type="term" value="P:DNA integration"/>
    <property type="evidence" value="ECO:0007669"/>
    <property type="project" value="UniProtKB-KW"/>
</dbReference>
<dbReference type="InterPro" id="IPR011010">
    <property type="entry name" value="DNA_brk_join_enz"/>
</dbReference>
<dbReference type="EMBL" id="FMSV02000136">
    <property type="protein sequence ID" value="SEH04980.1"/>
    <property type="molecule type" value="Genomic_DNA"/>
</dbReference>
<dbReference type="Pfam" id="PF00589">
    <property type="entry name" value="Phage_integrase"/>
    <property type="match status" value="1"/>
</dbReference>
<dbReference type="InterPro" id="IPR025166">
    <property type="entry name" value="Integrase_DNA_bind_dom"/>
</dbReference>
<name>A0A1H6F4C6_9GAMM</name>
<dbReference type="Gene3D" id="1.10.150.130">
    <property type="match status" value="1"/>
</dbReference>
<dbReference type="PANTHER" id="PTHR30629:SF2">
    <property type="entry name" value="PROPHAGE INTEGRASE INTS-RELATED"/>
    <property type="match status" value="1"/>
</dbReference>